<accession>A0ACB8XS22</accession>
<evidence type="ECO:0000313" key="1">
    <source>
        <dbReference type="EMBL" id="KAI3672818.1"/>
    </source>
</evidence>
<proteinExistence type="predicted"/>
<name>A0ACB8XS22_ARCLA</name>
<sequence length="72" mass="8707">MESCRDRWGITGAVLEKSCRDRWGIECRDRWDHSVLEKYCRKKHWLRVKMVAHIEVEDGCSIKRLKMERLGM</sequence>
<keyword evidence="2" id="KW-1185">Reference proteome</keyword>
<comment type="caution">
    <text evidence="1">The sequence shown here is derived from an EMBL/GenBank/DDBJ whole genome shotgun (WGS) entry which is preliminary data.</text>
</comment>
<organism evidence="1 2">
    <name type="scientific">Arctium lappa</name>
    <name type="common">Greater burdock</name>
    <name type="synonym">Lappa major</name>
    <dbReference type="NCBI Taxonomy" id="4217"/>
    <lineage>
        <taxon>Eukaryota</taxon>
        <taxon>Viridiplantae</taxon>
        <taxon>Streptophyta</taxon>
        <taxon>Embryophyta</taxon>
        <taxon>Tracheophyta</taxon>
        <taxon>Spermatophyta</taxon>
        <taxon>Magnoliopsida</taxon>
        <taxon>eudicotyledons</taxon>
        <taxon>Gunneridae</taxon>
        <taxon>Pentapetalae</taxon>
        <taxon>asterids</taxon>
        <taxon>campanulids</taxon>
        <taxon>Asterales</taxon>
        <taxon>Asteraceae</taxon>
        <taxon>Carduoideae</taxon>
        <taxon>Cardueae</taxon>
        <taxon>Arctiinae</taxon>
        <taxon>Arctium</taxon>
    </lineage>
</organism>
<dbReference type="EMBL" id="CM042061">
    <property type="protein sequence ID" value="KAI3672818.1"/>
    <property type="molecule type" value="Genomic_DNA"/>
</dbReference>
<reference evidence="2" key="1">
    <citation type="journal article" date="2022" name="Mol. Ecol. Resour.">
        <title>The genomes of chicory, endive, great burdock and yacon provide insights into Asteraceae palaeo-polyploidization history and plant inulin production.</title>
        <authorList>
            <person name="Fan W."/>
            <person name="Wang S."/>
            <person name="Wang H."/>
            <person name="Wang A."/>
            <person name="Jiang F."/>
            <person name="Liu H."/>
            <person name="Zhao H."/>
            <person name="Xu D."/>
            <person name="Zhang Y."/>
        </authorList>
    </citation>
    <scope>NUCLEOTIDE SEQUENCE [LARGE SCALE GENOMIC DNA]</scope>
    <source>
        <strain evidence="2">cv. Niubang</strain>
    </source>
</reference>
<evidence type="ECO:0000313" key="2">
    <source>
        <dbReference type="Proteomes" id="UP001055879"/>
    </source>
</evidence>
<gene>
    <name evidence="1" type="ORF">L6452_38918</name>
</gene>
<protein>
    <submittedName>
        <fullName evidence="1">Uncharacterized protein</fullName>
    </submittedName>
</protein>
<dbReference type="Proteomes" id="UP001055879">
    <property type="component" value="Linkage Group LG15"/>
</dbReference>
<reference evidence="1 2" key="2">
    <citation type="journal article" date="2022" name="Mol. Ecol. Resour.">
        <title>The genomes of chicory, endive, great burdock and yacon provide insights into Asteraceae paleo-polyploidization history and plant inulin production.</title>
        <authorList>
            <person name="Fan W."/>
            <person name="Wang S."/>
            <person name="Wang H."/>
            <person name="Wang A."/>
            <person name="Jiang F."/>
            <person name="Liu H."/>
            <person name="Zhao H."/>
            <person name="Xu D."/>
            <person name="Zhang Y."/>
        </authorList>
    </citation>
    <scope>NUCLEOTIDE SEQUENCE [LARGE SCALE GENOMIC DNA]</scope>
    <source>
        <strain evidence="2">cv. Niubang</strain>
    </source>
</reference>